<sequence>MKFVLIPGFDNKMRMSDPLGLLGSDLFTEDDIKDEKYRPLVISAVNHLRNSNMKDAVLLKDTILKLHKKYLDTELLIQNNEVLDNDTIIKIKQDKKFAALLAIILCMTLTVNFNVNFNFDVDLNKLWDQIIFLVKTHNIDELPTNKK</sequence>
<name>A0A9E4KDH3_9GAMM</name>
<keyword evidence="1" id="KW-0812">Transmembrane</keyword>
<proteinExistence type="predicted"/>
<reference evidence="2" key="1">
    <citation type="journal article" date="2021" name="Proc. Natl. Acad. Sci. U.S.A.">
        <title>Global biogeography of chemosynthetic symbionts reveals both localized and globally distributed symbiont groups. .</title>
        <authorList>
            <person name="Osvatic J.T."/>
            <person name="Wilkins L.G.E."/>
            <person name="Leibrecht L."/>
            <person name="Leray M."/>
            <person name="Zauner S."/>
            <person name="Polzin J."/>
            <person name="Camacho Y."/>
            <person name="Gros O."/>
            <person name="van Gils J.A."/>
            <person name="Eisen J.A."/>
            <person name="Petersen J.M."/>
            <person name="Yuen B."/>
        </authorList>
    </citation>
    <scope>NUCLEOTIDE SEQUENCE</scope>
    <source>
        <strain evidence="2">MAGclacostrist064TRANS</strain>
    </source>
</reference>
<accession>A0A9E4KDH3</accession>
<dbReference type="AlphaFoldDB" id="A0A9E4KDH3"/>
<dbReference type="Proteomes" id="UP000886667">
    <property type="component" value="Unassembled WGS sequence"/>
</dbReference>
<keyword evidence="1" id="KW-1133">Transmembrane helix</keyword>
<evidence type="ECO:0000313" key="3">
    <source>
        <dbReference type="Proteomes" id="UP000886667"/>
    </source>
</evidence>
<keyword evidence="1" id="KW-0472">Membrane</keyword>
<protein>
    <submittedName>
        <fullName evidence="2">Uncharacterized protein</fullName>
    </submittedName>
</protein>
<evidence type="ECO:0000313" key="2">
    <source>
        <dbReference type="EMBL" id="MCG7947083.1"/>
    </source>
</evidence>
<dbReference type="EMBL" id="JAEPCM010000421">
    <property type="protein sequence ID" value="MCG7947083.1"/>
    <property type="molecule type" value="Genomic_DNA"/>
</dbReference>
<gene>
    <name evidence="2" type="ORF">JAZ07_12130</name>
</gene>
<organism evidence="2 3">
    <name type="scientific">Candidatus Thiodiazotropha taylori</name>
    <dbReference type="NCBI Taxonomy" id="2792791"/>
    <lineage>
        <taxon>Bacteria</taxon>
        <taxon>Pseudomonadati</taxon>
        <taxon>Pseudomonadota</taxon>
        <taxon>Gammaproteobacteria</taxon>
        <taxon>Chromatiales</taxon>
        <taxon>Sedimenticolaceae</taxon>
        <taxon>Candidatus Thiodiazotropha</taxon>
    </lineage>
</organism>
<feature type="transmembrane region" description="Helical" evidence="1">
    <location>
        <begin position="97"/>
        <end position="117"/>
    </location>
</feature>
<comment type="caution">
    <text evidence="2">The sequence shown here is derived from an EMBL/GenBank/DDBJ whole genome shotgun (WGS) entry which is preliminary data.</text>
</comment>
<evidence type="ECO:0000256" key="1">
    <source>
        <dbReference type="SAM" id="Phobius"/>
    </source>
</evidence>